<dbReference type="SUPFAM" id="SSF57756">
    <property type="entry name" value="Retrovirus zinc finger-like domains"/>
    <property type="match status" value="1"/>
</dbReference>
<keyword evidence="4" id="KW-1185">Reference proteome</keyword>
<dbReference type="GO" id="GO:0006397">
    <property type="term" value="P:mRNA processing"/>
    <property type="evidence" value="ECO:0007669"/>
    <property type="project" value="UniProtKB-KW"/>
</dbReference>
<dbReference type="GO" id="GO:0003676">
    <property type="term" value="F:nucleic acid binding"/>
    <property type="evidence" value="ECO:0007669"/>
    <property type="project" value="InterPro"/>
</dbReference>
<evidence type="ECO:0000313" key="4">
    <source>
        <dbReference type="Proteomes" id="UP000541558"/>
    </source>
</evidence>
<evidence type="ECO:0000256" key="2">
    <source>
        <dbReference type="SAM" id="MobiDB-lite"/>
    </source>
</evidence>
<feature type="compositionally biased region" description="Polar residues" evidence="2">
    <location>
        <begin position="127"/>
        <end position="137"/>
    </location>
</feature>
<comment type="caution">
    <text evidence="3">The sequence shown here is derived from an EMBL/GenBank/DDBJ whole genome shotgun (WGS) entry which is preliminary data.</text>
</comment>
<dbReference type="InterPro" id="IPR036875">
    <property type="entry name" value="Znf_CCHC_sf"/>
</dbReference>
<dbReference type="GO" id="GO:0008270">
    <property type="term" value="F:zinc ion binding"/>
    <property type="evidence" value="ECO:0007669"/>
    <property type="project" value="InterPro"/>
</dbReference>
<sequence length="276" mass="30576">MDRSSLGTKKQPVYGEDNHCQEMHVVNPNDSLLGKETDLTYAEWDTAQSTMTAWALKVKSDGILAGFLAAHFGYCKRLVTKFKEDFEEMKAFDISMRSQYRITPYTFRASTYNTRWESFVRKHRQQFGSQRGSSLGQFASRNAGNRSSSSSSSFSNRRGGQSYSSSRSFPSGQSGGSKSSATSDCLICAKRGHQASECHSKKMSNGNPPICGFKDRRLFALADNKPRCTFWNAAGRHGRDCGTHNPLEHVCSFCGSSDHHVLRPSSTEVGKCLSNG</sequence>
<organism evidence="3 4">
    <name type="scientific">Ephemerocybe angulata</name>
    <dbReference type="NCBI Taxonomy" id="980116"/>
    <lineage>
        <taxon>Eukaryota</taxon>
        <taxon>Fungi</taxon>
        <taxon>Dikarya</taxon>
        <taxon>Basidiomycota</taxon>
        <taxon>Agaricomycotina</taxon>
        <taxon>Agaricomycetes</taxon>
        <taxon>Agaricomycetidae</taxon>
        <taxon>Agaricales</taxon>
        <taxon>Agaricineae</taxon>
        <taxon>Psathyrellaceae</taxon>
        <taxon>Ephemerocybe</taxon>
    </lineage>
</organism>
<feature type="region of interest" description="Disordered" evidence="2">
    <location>
        <begin position="127"/>
        <end position="178"/>
    </location>
</feature>
<gene>
    <name evidence="3" type="ORF">D9611_014622</name>
</gene>
<dbReference type="EMBL" id="JAACJK010000015">
    <property type="protein sequence ID" value="KAF5338278.1"/>
    <property type="molecule type" value="Genomic_DNA"/>
</dbReference>
<name>A0A8H5FJ41_9AGAR</name>
<reference evidence="3 4" key="1">
    <citation type="journal article" date="2020" name="ISME J.">
        <title>Uncovering the hidden diversity of litter-decomposition mechanisms in mushroom-forming fungi.</title>
        <authorList>
            <person name="Floudas D."/>
            <person name="Bentzer J."/>
            <person name="Ahren D."/>
            <person name="Johansson T."/>
            <person name="Persson P."/>
            <person name="Tunlid A."/>
        </authorList>
    </citation>
    <scope>NUCLEOTIDE SEQUENCE [LARGE SCALE GENOMIC DNA]</scope>
    <source>
        <strain evidence="3 4">CBS 175.51</strain>
    </source>
</reference>
<proteinExistence type="predicted"/>
<protein>
    <recommendedName>
        <fullName evidence="5">CCHC-type domain-containing protein</fullName>
    </recommendedName>
</protein>
<accession>A0A8H5FJ41</accession>
<evidence type="ECO:0008006" key="5">
    <source>
        <dbReference type="Google" id="ProtNLM"/>
    </source>
</evidence>
<feature type="compositionally biased region" description="Low complexity" evidence="2">
    <location>
        <begin position="138"/>
        <end position="172"/>
    </location>
</feature>
<keyword evidence="1" id="KW-0507">mRNA processing</keyword>
<evidence type="ECO:0000313" key="3">
    <source>
        <dbReference type="EMBL" id="KAF5338278.1"/>
    </source>
</evidence>
<dbReference type="OrthoDB" id="3018573at2759"/>
<evidence type="ECO:0000256" key="1">
    <source>
        <dbReference type="ARBA" id="ARBA00022664"/>
    </source>
</evidence>
<dbReference type="AlphaFoldDB" id="A0A8H5FJ41"/>
<dbReference type="Proteomes" id="UP000541558">
    <property type="component" value="Unassembled WGS sequence"/>
</dbReference>